<keyword evidence="3" id="KW-1185">Reference proteome</keyword>
<evidence type="ECO:0008006" key="4">
    <source>
        <dbReference type="Google" id="ProtNLM"/>
    </source>
</evidence>
<name>A0LL47_SYNFM</name>
<feature type="compositionally biased region" description="Low complexity" evidence="1">
    <location>
        <begin position="1"/>
        <end position="24"/>
    </location>
</feature>
<evidence type="ECO:0000313" key="3">
    <source>
        <dbReference type="Proteomes" id="UP000001784"/>
    </source>
</evidence>
<dbReference type="STRING" id="335543.Sfum_2469"/>
<sequence length="193" mass="21749">MDEKSSSGSSEAAGSTEAEPAEAEGTARSERSEIMPCGIFVDEEGDWYHEGNRIVRDEIIELFFQHLVLTSGERFLLEWENSRCLLDVADTPFVISRVDLEKTGQGEQVLLSFRHRASRHPLAPGTLWVGRANVLYCRVHDGRFRARFSRPAYYQFAALLREDDGRFFISLDGARHFIREADPAGMPIIPAAC</sequence>
<dbReference type="eggNOG" id="COG3816">
    <property type="taxonomic scope" value="Bacteria"/>
</dbReference>
<protein>
    <recommendedName>
        <fullName evidence="4">Proteophosphoglycan</fullName>
    </recommendedName>
</protein>
<gene>
    <name evidence="2" type="ordered locus">Sfum_2469</name>
</gene>
<accession>A0LL47</accession>
<organism evidence="2 3">
    <name type="scientific">Syntrophobacter fumaroxidans (strain DSM 10017 / MPOB)</name>
    <dbReference type="NCBI Taxonomy" id="335543"/>
    <lineage>
        <taxon>Bacteria</taxon>
        <taxon>Pseudomonadati</taxon>
        <taxon>Thermodesulfobacteriota</taxon>
        <taxon>Syntrophobacteria</taxon>
        <taxon>Syntrophobacterales</taxon>
        <taxon>Syntrophobacteraceae</taxon>
        <taxon>Syntrophobacter</taxon>
    </lineage>
</organism>
<dbReference type="Gene3D" id="3.10.540.10">
    <property type="entry name" value="duf1285 like domain"/>
    <property type="match status" value="1"/>
</dbReference>
<dbReference type="RefSeq" id="WP_011699317.1">
    <property type="nucleotide sequence ID" value="NC_008554.1"/>
</dbReference>
<reference evidence="2 3" key="1">
    <citation type="submission" date="2006-10" db="EMBL/GenBank/DDBJ databases">
        <title>Complete sequence of Syntrophobacter fumaroxidans MPOB.</title>
        <authorList>
            <consortium name="US DOE Joint Genome Institute"/>
            <person name="Copeland A."/>
            <person name="Lucas S."/>
            <person name="Lapidus A."/>
            <person name="Barry K."/>
            <person name="Detter J.C."/>
            <person name="Glavina del Rio T."/>
            <person name="Hammon N."/>
            <person name="Israni S."/>
            <person name="Pitluck S."/>
            <person name="Goltsman E.G."/>
            <person name="Martinez M."/>
            <person name="Schmutz J."/>
            <person name="Larimer F."/>
            <person name="Land M."/>
            <person name="Hauser L."/>
            <person name="Kyrpides N."/>
            <person name="Kim E."/>
            <person name="Boone D.R."/>
            <person name="Brockman F."/>
            <person name="Culley D."/>
            <person name="Ferry J."/>
            <person name="Gunsalus R."/>
            <person name="McInerney M.J."/>
            <person name="Morrison M."/>
            <person name="Plugge C."/>
            <person name="Rohlin L."/>
            <person name="Scholten J."/>
            <person name="Sieber J."/>
            <person name="Stams A.J.M."/>
            <person name="Worm P."/>
            <person name="Henstra A.M."/>
            <person name="Richardson P."/>
        </authorList>
    </citation>
    <scope>NUCLEOTIDE SEQUENCE [LARGE SCALE GENOMIC DNA]</scope>
    <source>
        <strain evidence="3">DSM 10017 / MPOB</strain>
    </source>
</reference>
<dbReference type="AlphaFoldDB" id="A0LL47"/>
<dbReference type="InParanoid" id="A0LL47"/>
<dbReference type="Proteomes" id="UP000001784">
    <property type="component" value="Chromosome"/>
</dbReference>
<feature type="region of interest" description="Disordered" evidence="1">
    <location>
        <begin position="1"/>
        <end position="30"/>
    </location>
</feature>
<proteinExistence type="predicted"/>
<dbReference type="KEGG" id="sfu:Sfum_2469"/>
<evidence type="ECO:0000256" key="1">
    <source>
        <dbReference type="SAM" id="MobiDB-lite"/>
    </source>
</evidence>
<dbReference type="EMBL" id="CP000478">
    <property type="protein sequence ID" value="ABK18149.1"/>
    <property type="molecule type" value="Genomic_DNA"/>
</dbReference>
<evidence type="ECO:0000313" key="2">
    <source>
        <dbReference type="EMBL" id="ABK18149.1"/>
    </source>
</evidence>
<dbReference type="HOGENOM" id="CLU_121465_0_0_7"/>